<reference evidence="1 2" key="1">
    <citation type="submission" date="2018-06" db="EMBL/GenBank/DDBJ databases">
        <title>Comparative genomics reveals the genomic features of Rhizophagus irregularis, R. cerebriforme, R. diaphanum and Gigaspora rosea, and their symbiotic lifestyle signature.</title>
        <authorList>
            <person name="Morin E."/>
            <person name="San Clemente H."/>
            <person name="Chen E.C.H."/>
            <person name="De La Providencia I."/>
            <person name="Hainaut M."/>
            <person name="Kuo A."/>
            <person name="Kohler A."/>
            <person name="Murat C."/>
            <person name="Tang N."/>
            <person name="Roy S."/>
            <person name="Loubradou J."/>
            <person name="Henrissat B."/>
            <person name="Grigoriev I.V."/>
            <person name="Corradi N."/>
            <person name="Roux C."/>
            <person name="Martin F.M."/>
        </authorList>
    </citation>
    <scope>NUCLEOTIDE SEQUENCE [LARGE SCALE GENOMIC DNA]</scope>
    <source>
        <strain evidence="1 2">DAOM 227022</strain>
    </source>
</reference>
<dbReference type="OrthoDB" id="2410764at2759"/>
<name>A0A397TPP8_9GLOM</name>
<evidence type="ECO:0000313" key="1">
    <source>
        <dbReference type="EMBL" id="RIA98896.1"/>
    </source>
</evidence>
<proteinExistence type="predicted"/>
<dbReference type="Proteomes" id="UP000265703">
    <property type="component" value="Unassembled WGS sequence"/>
</dbReference>
<organism evidence="1 2">
    <name type="scientific">Glomus cerebriforme</name>
    <dbReference type="NCBI Taxonomy" id="658196"/>
    <lineage>
        <taxon>Eukaryota</taxon>
        <taxon>Fungi</taxon>
        <taxon>Fungi incertae sedis</taxon>
        <taxon>Mucoromycota</taxon>
        <taxon>Glomeromycotina</taxon>
        <taxon>Glomeromycetes</taxon>
        <taxon>Glomerales</taxon>
        <taxon>Glomeraceae</taxon>
        <taxon>Glomus</taxon>
    </lineage>
</organism>
<accession>A0A397TPP8</accession>
<sequence>MGYLYAIDKEKKDSLNRHMNLLDEKLMYGTLYSIYKRALQKALQSKSKSLCLIGILKNFANDNSEPDSKSEESDEVHEILWLGQGMELPTVLMFVVKHQKNGIKCKNRDEIDDMIRNYLATPYYLCKIQTIRPRSSVPREDSTLPFPILPVIRSVDPTLEISVNASAQRKEANEITITEKKSSNSSRFTTLHQILSFDMIHIQK</sequence>
<protein>
    <submittedName>
        <fullName evidence="1">Uncharacterized protein</fullName>
    </submittedName>
</protein>
<dbReference type="AlphaFoldDB" id="A0A397TPP8"/>
<gene>
    <name evidence="1" type="ORF">C1645_812053</name>
</gene>
<comment type="caution">
    <text evidence="1">The sequence shown here is derived from an EMBL/GenBank/DDBJ whole genome shotgun (WGS) entry which is preliminary data.</text>
</comment>
<dbReference type="STRING" id="658196.A0A397TPP8"/>
<keyword evidence="2" id="KW-1185">Reference proteome</keyword>
<dbReference type="EMBL" id="QKYT01000009">
    <property type="protein sequence ID" value="RIA98896.1"/>
    <property type="molecule type" value="Genomic_DNA"/>
</dbReference>
<evidence type="ECO:0000313" key="2">
    <source>
        <dbReference type="Proteomes" id="UP000265703"/>
    </source>
</evidence>